<gene>
    <name evidence="3" type="ORF">NE237_015941</name>
</gene>
<dbReference type="SUPFAM" id="SSF74788">
    <property type="entry name" value="Cullin repeat-like"/>
    <property type="match status" value="1"/>
</dbReference>
<protein>
    <recommendedName>
        <fullName evidence="2">Cullin N-terminal domain-containing protein</fullName>
    </recommendedName>
</protein>
<dbReference type="AlphaFoldDB" id="A0A9Q0QRJ3"/>
<comment type="caution">
    <text evidence="3">The sequence shown here is derived from an EMBL/GenBank/DDBJ whole genome shotgun (WGS) entry which is preliminary data.</text>
</comment>
<dbReference type="OrthoDB" id="1929542at2759"/>
<keyword evidence="4" id="KW-1185">Reference proteome</keyword>
<dbReference type="Proteomes" id="UP001141806">
    <property type="component" value="Unassembled WGS sequence"/>
</dbReference>
<reference evidence="3" key="1">
    <citation type="journal article" date="2023" name="Plant J.">
        <title>The genome of the king protea, Protea cynaroides.</title>
        <authorList>
            <person name="Chang J."/>
            <person name="Duong T.A."/>
            <person name="Schoeman C."/>
            <person name="Ma X."/>
            <person name="Roodt D."/>
            <person name="Barker N."/>
            <person name="Li Z."/>
            <person name="Van de Peer Y."/>
            <person name="Mizrachi E."/>
        </authorList>
    </citation>
    <scope>NUCLEOTIDE SEQUENCE</scope>
    <source>
        <tissue evidence="3">Young leaves</tissue>
    </source>
</reference>
<feature type="domain" description="Cullin N-terminal" evidence="2">
    <location>
        <begin position="23"/>
        <end position="273"/>
    </location>
</feature>
<accession>A0A9Q0QRJ3</accession>
<evidence type="ECO:0000256" key="1">
    <source>
        <dbReference type="ARBA" id="ARBA00006019"/>
    </source>
</evidence>
<evidence type="ECO:0000313" key="3">
    <source>
        <dbReference type="EMBL" id="KAJ4969240.1"/>
    </source>
</evidence>
<comment type="similarity">
    <text evidence="1">Belongs to the cullin family.</text>
</comment>
<dbReference type="Pfam" id="PF00888">
    <property type="entry name" value="Cullin"/>
    <property type="match status" value="1"/>
</dbReference>
<dbReference type="GO" id="GO:0006511">
    <property type="term" value="P:ubiquitin-dependent protein catabolic process"/>
    <property type="evidence" value="ECO:0007669"/>
    <property type="project" value="InterPro"/>
</dbReference>
<sequence length="324" mass="38147">MKTSIPPSQGLQIIEEAITKAKKIMEGQPETRFTIEEYVKFYQCVYDTCIQRPSNEYSRQLYERFKSALEESITSVVLPSLVNRHDVSLLMELVKMWSNYKAMALWLSRFFCYLDRYYTQTKGVTVLNDVVIDCFCDLVCQKFYGKFRDAAISLIDEERDGNIIDRNLLKDVLNFFLDIGNRRNINFYEDFECLMLAHTAAYYSRKASECILEHSYEDYMLKVNCCLNQERERACHYLCHTREEKLLQIVSWQMLEQNADKLLAKRHAEEHALTTNFQEVLSKYGSLNLEEVEHHGHQSQSFVSFSRGRVLVCARTETRIHSQF</sequence>
<evidence type="ECO:0000313" key="4">
    <source>
        <dbReference type="Proteomes" id="UP001141806"/>
    </source>
</evidence>
<dbReference type="Gene3D" id="1.20.1310.10">
    <property type="entry name" value="Cullin Repeats"/>
    <property type="match status" value="2"/>
</dbReference>
<name>A0A9Q0QRJ3_9MAGN</name>
<dbReference type="InterPro" id="IPR045093">
    <property type="entry name" value="Cullin"/>
</dbReference>
<proteinExistence type="inferred from homology"/>
<evidence type="ECO:0000259" key="2">
    <source>
        <dbReference type="Pfam" id="PF00888"/>
    </source>
</evidence>
<dbReference type="InterPro" id="IPR001373">
    <property type="entry name" value="Cullin_N"/>
</dbReference>
<dbReference type="PANTHER" id="PTHR11932">
    <property type="entry name" value="CULLIN"/>
    <property type="match status" value="1"/>
</dbReference>
<organism evidence="3 4">
    <name type="scientific">Protea cynaroides</name>
    <dbReference type="NCBI Taxonomy" id="273540"/>
    <lineage>
        <taxon>Eukaryota</taxon>
        <taxon>Viridiplantae</taxon>
        <taxon>Streptophyta</taxon>
        <taxon>Embryophyta</taxon>
        <taxon>Tracheophyta</taxon>
        <taxon>Spermatophyta</taxon>
        <taxon>Magnoliopsida</taxon>
        <taxon>Proteales</taxon>
        <taxon>Proteaceae</taxon>
        <taxon>Protea</taxon>
    </lineage>
</organism>
<dbReference type="InterPro" id="IPR016159">
    <property type="entry name" value="Cullin_repeat-like_dom_sf"/>
</dbReference>
<dbReference type="EMBL" id="JAMYWD010000006">
    <property type="protein sequence ID" value="KAJ4969240.1"/>
    <property type="molecule type" value="Genomic_DNA"/>
</dbReference>
<dbReference type="GO" id="GO:0031625">
    <property type="term" value="F:ubiquitin protein ligase binding"/>
    <property type="evidence" value="ECO:0007669"/>
    <property type="project" value="InterPro"/>
</dbReference>